<name>A0A415LEU1_9FIRM</name>
<sequence length="116" mass="13892">MKEMYLRYMEFLIGELHKEWENSGSETEKVVLTKDEANELKRKVMLNMVRQQDGIDNNQNIMFTESIKMSKDNFIMLRIIKKLLVEMKKETDFVTLNLDKDEYEKYTSLVKLKEGD</sequence>
<evidence type="ECO:0000313" key="2">
    <source>
        <dbReference type="Proteomes" id="UP000283314"/>
    </source>
</evidence>
<organism evidence="1 2">
    <name type="scientific">Eubacterium ventriosum</name>
    <dbReference type="NCBI Taxonomy" id="39496"/>
    <lineage>
        <taxon>Bacteria</taxon>
        <taxon>Bacillati</taxon>
        <taxon>Bacillota</taxon>
        <taxon>Clostridia</taxon>
        <taxon>Eubacteriales</taxon>
        <taxon>Eubacteriaceae</taxon>
        <taxon>Eubacterium</taxon>
    </lineage>
</organism>
<dbReference type="EMBL" id="QROT01000002">
    <property type="protein sequence ID" value="RHL47065.1"/>
    <property type="molecule type" value="Genomic_DNA"/>
</dbReference>
<evidence type="ECO:0000313" key="1">
    <source>
        <dbReference type="EMBL" id="RHL47065.1"/>
    </source>
</evidence>
<proteinExistence type="predicted"/>
<dbReference type="AlphaFoldDB" id="A0A415LEU1"/>
<reference evidence="1 2" key="1">
    <citation type="submission" date="2018-08" db="EMBL/GenBank/DDBJ databases">
        <title>A genome reference for cultivated species of the human gut microbiota.</title>
        <authorList>
            <person name="Zou Y."/>
            <person name="Xue W."/>
            <person name="Luo G."/>
        </authorList>
    </citation>
    <scope>NUCLEOTIDE SEQUENCE [LARGE SCALE GENOMIC DNA]</scope>
    <source>
        <strain evidence="1 2">AF37-4</strain>
    </source>
</reference>
<comment type="caution">
    <text evidence="1">The sequence shown here is derived from an EMBL/GenBank/DDBJ whole genome shotgun (WGS) entry which is preliminary data.</text>
</comment>
<dbReference type="Proteomes" id="UP000283314">
    <property type="component" value="Unassembled WGS sequence"/>
</dbReference>
<protein>
    <submittedName>
        <fullName evidence="1">Uncharacterized protein</fullName>
    </submittedName>
</protein>
<dbReference type="RefSeq" id="WP_118379240.1">
    <property type="nucleotide sequence ID" value="NZ_CABJDQ010000002.1"/>
</dbReference>
<gene>
    <name evidence="1" type="ORF">DW018_02800</name>
</gene>
<accession>A0A415LEU1</accession>
<dbReference type="GeneID" id="66466161"/>